<gene>
    <name evidence="1" type="ORF">C8J28_12835</name>
</gene>
<dbReference type="OrthoDB" id="7554786at2"/>
<evidence type="ECO:0000313" key="2">
    <source>
        <dbReference type="Proteomes" id="UP000244060"/>
    </source>
</evidence>
<dbReference type="InterPro" id="IPR021505">
    <property type="entry name" value="Phage_B3_Orf6"/>
</dbReference>
<dbReference type="Pfam" id="PF11363">
    <property type="entry name" value="DUF3164"/>
    <property type="match status" value="1"/>
</dbReference>
<sequence>MTEMMSRFTPAPLPAGTVEIEGKTYMRDATGGLRPKELVKASDQLIDETVRRIMGFAVALSEQVARFKGHTFDDIGALTALLDQEYGVKVGGKKGNMTLTSFDGLMRVEIREQDCLDFGPELQQAKSLIDECLTEWAADSRPEIRDIVTRAFNTDRPGQVNRSEIFMLLRLDIADERWQAAMRAIRDAIRVVGSKTYVRCQMRSAFDGAWETVTIDLAKA</sequence>
<name>A0A2T5JSG0_9RHOB</name>
<protein>
    <submittedName>
        <fullName evidence="1">Uncharacterized protein DUF3164</fullName>
    </submittedName>
</protein>
<dbReference type="RefSeq" id="WP_108222523.1">
    <property type="nucleotide sequence ID" value="NZ_QAOT01000028.1"/>
</dbReference>
<keyword evidence="2" id="KW-1185">Reference proteome</keyword>
<dbReference type="EMBL" id="QAOT01000028">
    <property type="protein sequence ID" value="PTR11174.1"/>
    <property type="molecule type" value="Genomic_DNA"/>
</dbReference>
<dbReference type="Proteomes" id="UP000244060">
    <property type="component" value="Unassembled WGS sequence"/>
</dbReference>
<proteinExistence type="predicted"/>
<reference evidence="1 2" key="1">
    <citation type="submission" date="2018-04" db="EMBL/GenBank/DDBJ databases">
        <title>Genomic Encyclopedia of Type Strains, Phase III (KMG-III): the genomes of soil and plant-associated and newly described type strains.</title>
        <authorList>
            <person name="Whitman W."/>
        </authorList>
    </citation>
    <scope>NUCLEOTIDE SEQUENCE [LARGE SCALE GENOMIC DNA]</scope>
    <source>
        <strain evidence="1 2">KA25</strain>
    </source>
</reference>
<dbReference type="AlphaFoldDB" id="A0A2T5JSG0"/>
<organism evidence="1 2">
    <name type="scientific">Cereibacter azotoformans</name>
    <dbReference type="NCBI Taxonomy" id="43057"/>
    <lineage>
        <taxon>Bacteria</taxon>
        <taxon>Pseudomonadati</taxon>
        <taxon>Pseudomonadota</taxon>
        <taxon>Alphaproteobacteria</taxon>
        <taxon>Rhodobacterales</taxon>
        <taxon>Paracoccaceae</taxon>
        <taxon>Cereibacter</taxon>
    </lineage>
</organism>
<evidence type="ECO:0000313" key="1">
    <source>
        <dbReference type="EMBL" id="PTR11174.1"/>
    </source>
</evidence>
<comment type="caution">
    <text evidence="1">The sequence shown here is derived from an EMBL/GenBank/DDBJ whole genome shotgun (WGS) entry which is preliminary data.</text>
</comment>
<accession>A0A2T5JSG0</accession>